<keyword evidence="6" id="KW-1185">Reference proteome</keyword>
<feature type="transmembrane region" description="Helical" evidence="2">
    <location>
        <begin position="1410"/>
        <end position="1434"/>
    </location>
</feature>
<feature type="transmembrane region" description="Helical" evidence="2">
    <location>
        <begin position="219"/>
        <end position="239"/>
    </location>
</feature>
<dbReference type="SUPFAM" id="SSF49785">
    <property type="entry name" value="Galactose-binding domain-like"/>
    <property type="match status" value="1"/>
</dbReference>
<dbReference type="EMBL" id="JAKKOR010000007">
    <property type="protein sequence ID" value="MCF8588767.1"/>
    <property type="molecule type" value="Genomic_DNA"/>
</dbReference>
<feature type="transmembrane region" description="Helical" evidence="2">
    <location>
        <begin position="370"/>
        <end position="388"/>
    </location>
</feature>
<feature type="domain" description="Arabinofuranosyltransferase D third carbohydrate binding module" evidence="4">
    <location>
        <begin position="947"/>
        <end position="1096"/>
    </location>
</feature>
<evidence type="ECO:0000313" key="5">
    <source>
        <dbReference type="EMBL" id="MCF8588767.1"/>
    </source>
</evidence>
<keyword evidence="2" id="KW-0812">Transmembrane</keyword>
<dbReference type="InterPro" id="IPR056997">
    <property type="entry name" value="CBM_AftD"/>
</dbReference>
<feature type="transmembrane region" description="Helical" evidence="2">
    <location>
        <begin position="182"/>
        <end position="207"/>
    </location>
</feature>
<feature type="region of interest" description="Disordered" evidence="1">
    <location>
        <begin position="1298"/>
        <end position="1320"/>
    </location>
</feature>
<proteinExistence type="predicted"/>
<dbReference type="RefSeq" id="WP_236997999.1">
    <property type="nucleotide sequence ID" value="NZ_JAKKOR010000007.1"/>
</dbReference>
<feature type="transmembrane region" description="Helical" evidence="2">
    <location>
        <begin position="400"/>
        <end position="423"/>
    </location>
</feature>
<feature type="domain" description="Alpha-(1-&gt;3)-arabinofuranosyltransferase N-terminal GT-C" evidence="3">
    <location>
        <begin position="19"/>
        <end position="692"/>
    </location>
</feature>
<evidence type="ECO:0000256" key="2">
    <source>
        <dbReference type="SAM" id="Phobius"/>
    </source>
</evidence>
<protein>
    <submittedName>
        <fullName evidence="5">DUF3367 domain-containing protein</fullName>
    </submittedName>
</protein>
<feature type="transmembrane region" description="Helical" evidence="2">
    <location>
        <begin position="1276"/>
        <end position="1294"/>
    </location>
</feature>
<evidence type="ECO:0000256" key="1">
    <source>
        <dbReference type="SAM" id="MobiDB-lite"/>
    </source>
</evidence>
<dbReference type="Pfam" id="PF11847">
    <property type="entry name" value="GT-C_AftD"/>
    <property type="match status" value="1"/>
</dbReference>
<dbReference type="Gene3D" id="2.60.120.260">
    <property type="entry name" value="Galactose-binding domain-like"/>
    <property type="match status" value="1"/>
</dbReference>
<feature type="transmembrane region" description="Helical" evidence="2">
    <location>
        <begin position="1349"/>
        <end position="1378"/>
    </location>
</feature>
<accession>A0ABS9IT74</accession>
<evidence type="ECO:0000259" key="3">
    <source>
        <dbReference type="Pfam" id="PF11847"/>
    </source>
</evidence>
<feature type="compositionally biased region" description="Basic and acidic residues" evidence="1">
    <location>
        <begin position="662"/>
        <end position="677"/>
    </location>
</feature>
<feature type="transmembrane region" description="Helical" evidence="2">
    <location>
        <begin position="1250"/>
        <end position="1269"/>
    </location>
</feature>
<feature type="transmembrane region" description="Helical" evidence="2">
    <location>
        <begin position="123"/>
        <end position="142"/>
    </location>
</feature>
<feature type="region of interest" description="Disordered" evidence="1">
    <location>
        <begin position="1009"/>
        <end position="1050"/>
    </location>
</feature>
<evidence type="ECO:0000313" key="6">
    <source>
        <dbReference type="Proteomes" id="UP001200110"/>
    </source>
</evidence>
<reference evidence="5 6" key="1">
    <citation type="submission" date="2022-01" db="EMBL/GenBank/DDBJ databases">
        <authorList>
            <person name="Huang Y."/>
        </authorList>
    </citation>
    <scope>NUCLEOTIDE SEQUENCE [LARGE SCALE GENOMIC DNA]</scope>
    <source>
        <strain evidence="5 6">HY366</strain>
    </source>
</reference>
<feature type="transmembrane region" description="Helical" evidence="2">
    <location>
        <begin position="323"/>
        <end position="341"/>
    </location>
</feature>
<feature type="transmembrane region" description="Helical" evidence="2">
    <location>
        <begin position="286"/>
        <end position="311"/>
    </location>
</feature>
<dbReference type="Pfam" id="PF24607">
    <property type="entry name" value="CBM_AftD"/>
    <property type="match status" value="1"/>
</dbReference>
<gene>
    <name evidence="5" type="ORF">L5G33_09855</name>
</gene>
<name>A0ABS9IT74_9ACTN</name>
<keyword evidence="2" id="KW-0472">Membrane</keyword>
<dbReference type="InterPro" id="IPR008979">
    <property type="entry name" value="Galactose-bd-like_sf"/>
</dbReference>
<feature type="compositionally biased region" description="Pro residues" evidence="1">
    <location>
        <begin position="1300"/>
        <end position="1312"/>
    </location>
</feature>
<sequence length="1453" mass="151469">MSPDRRLSRRGLGVTALILTLVSFWQAPGKVSPDTKLNLTVDPIGFLANATHLWSPTMPMGQIQNQAYGYLFPHGAFFALGDLAHLPPWIIQRLWWAILLTVGFVGVVRVAEALRIGSFGSRLIAAAVFVASPRVVTTLGTISSETLPLMLAPWVLLPVIRALDATSTRPAWREAARSGCAVALMGAVNAVATGAAVSVAVLWWAAATCSRDRDRRRRGLRFACGWVPALAAACLWWTVPLLMLARVSPPFLDFIESAQVTTEWTSLTEVLRGTGSWTPFVSGERAAGAVLVSESAAVLATGVLAAAGLAGLAMRAMPHRRRWLALLVIGLAAMCLGYPGALGSPIAETVRGFLDGSGAALRNVHKFEPLIRLPLVFGVAHLLARVPFRSLLAVSSKANGWARPAAAAMVVVTAVVGAGSLAWTGGLAPTSSYDAIPAYWHQTADWLDEHASDSRALVVPGAPFADQIWGLTRDEPLQALSDAPWAVRDAIPLTPPGAIRAMDSVQRTLVSGRGSAALADTLTAQGVGYVVLRADLDPASSRSARPIVVADALRRSPGLTEVAQFGPEVAPPTVDGVVVDDGLRPTMPAVTVYRVGAGRGTGPLLTPLDEAPRVNGGPESLAAINEARARTGRPALGTALLTADARRAGVGDGPGAIVTDTPADRETDFGRVDDHSSGIRAPGDLRLTKNAVADYPVAGTPLVRGQWLLNNQPGQVRVTSSGSAADATQPGRTVPAASTKAAFDGDVNTAWVSRGLESAVGRWVALEFTQPRRDLALTVTTAKALGSDVSSLLVTTDAGSTVVTDVEPGVPTRIVAPAGQTRRVEVRAIRTADGTAGNQFALAEVALSDAGSGLDYSVRHRVVLPELDAADHVDGWVLSNELGSRAECVTDDDRVRCAPTLGIAPEAPGAFGRAVSVPSDTDVTSSVVLRPKAGSALNDLLARAGVVTAEGAASVTDPRGNASAAVDGDPRTVWTAPETPASTGKKKPRKPSITLHLPSVREVSGLKLTLPDDYPASPTRVTVDLSSGEKKQGGQTRQTVRVGDDGTVPLTPTRTDRIVVTVDETNDLIDVNDLGFARQSPAGIAEVEVLPTVAGPATARSGPAVTDVDRPIVVGCDTDPQGPLGLGLSAAGRIQRLQVSTTAGALRDGDPVVATVCPSEPLRLPAGEQEVTVNPGDAFTVDSVELHTPGPDPVGTSVPAQTRAWDATSREAIVDAADAPRILSVPESTNTGWHARLDGHDLEPIVVNGWQQGWIVPAGAAGTIALTFDLDTPYRWVLLVGLILVAALFAAAFWPTRRSSPPPQSSPAPQSSPPLRSHSVETRLTTPDVENSLLPATRLALLPLASRPLAALALVTAYLLTGVWGLLAAAVTGVVVAYASATTRVTLVFAAMSLATVALATGPWHSGTAYAGYGVLPQLAALVSVSAALFSAVFERRLSRRARARRHGSSTNV</sequence>
<feature type="region of interest" description="Disordered" evidence="1">
    <location>
        <begin position="952"/>
        <end position="992"/>
    </location>
</feature>
<dbReference type="InterPro" id="IPR021798">
    <property type="entry name" value="AftD_N"/>
</dbReference>
<feature type="transmembrane region" description="Helical" evidence="2">
    <location>
        <begin position="94"/>
        <end position="111"/>
    </location>
</feature>
<organism evidence="5 6">
    <name type="scientific">Gordonia liuliyuniae</name>
    <dbReference type="NCBI Taxonomy" id="2911517"/>
    <lineage>
        <taxon>Bacteria</taxon>
        <taxon>Bacillati</taxon>
        <taxon>Actinomycetota</taxon>
        <taxon>Actinomycetes</taxon>
        <taxon>Mycobacteriales</taxon>
        <taxon>Gordoniaceae</taxon>
        <taxon>Gordonia</taxon>
    </lineage>
</organism>
<dbReference type="Proteomes" id="UP001200110">
    <property type="component" value="Unassembled WGS sequence"/>
</dbReference>
<keyword evidence="2" id="KW-1133">Transmembrane helix</keyword>
<comment type="caution">
    <text evidence="5">The sequence shown here is derived from an EMBL/GenBank/DDBJ whole genome shotgun (WGS) entry which is preliminary data.</text>
</comment>
<feature type="region of interest" description="Disordered" evidence="1">
    <location>
        <begin position="652"/>
        <end position="677"/>
    </location>
</feature>
<feature type="transmembrane region" description="Helical" evidence="2">
    <location>
        <begin position="1385"/>
        <end position="1404"/>
    </location>
</feature>
<evidence type="ECO:0000259" key="4">
    <source>
        <dbReference type="Pfam" id="PF24607"/>
    </source>
</evidence>